<dbReference type="AlphaFoldDB" id="A0AAV7BR32"/>
<name>A0AAV7BR32_ENGPU</name>
<accession>A0AAV7BR32</accession>
<comment type="caution">
    <text evidence="1">The sequence shown here is derived from an EMBL/GenBank/DDBJ whole genome shotgun (WGS) entry which is preliminary data.</text>
</comment>
<protein>
    <submittedName>
        <fullName evidence="1">Uncharacterized protein</fullName>
    </submittedName>
</protein>
<dbReference type="EMBL" id="WNYA01000004">
    <property type="protein sequence ID" value="KAG8575051.1"/>
    <property type="molecule type" value="Genomic_DNA"/>
</dbReference>
<evidence type="ECO:0000313" key="1">
    <source>
        <dbReference type="EMBL" id="KAG8575051.1"/>
    </source>
</evidence>
<evidence type="ECO:0000313" key="2">
    <source>
        <dbReference type="Proteomes" id="UP000824782"/>
    </source>
</evidence>
<organism evidence="1 2">
    <name type="scientific">Engystomops pustulosus</name>
    <name type="common">Tungara frog</name>
    <name type="synonym">Physalaemus pustulosus</name>
    <dbReference type="NCBI Taxonomy" id="76066"/>
    <lineage>
        <taxon>Eukaryota</taxon>
        <taxon>Metazoa</taxon>
        <taxon>Chordata</taxon>
        <taxon>Craniata</taxon>
        <taxon>Vertebrata</taxon>
        <taxon>Euteleostomi</taxon>
        <taxon>Amphibia</taxon>
        <taxon>Batrachia</taxon>
        <taxon>Anura</taxon>
        <taxon>Neobatrachia</taxon>
        <taxon>Hyloidea</taxon>
        <taxon>Leptodactylidae</taxon>
        <taxon>Leiuperinae</taxon>
        <taxon>Engystomops</taxon>
    </lineage>
</organism>
<sequence length="106" mass="12206">MNNVRWTKLEKRLNLALSKCTTSRYYLLIYTSSNKAMTLAMKVSPEYWGLLMEPGKTLCITEADDSQTSAVSERRRVHSMCSSRLRPKHNSLITWCGMKGWQQESA</sequence>
<dbReference type="Proteomes" id="UP000824782">
    <property type="component" value="Unassembled WGS sequence"/>
</dbReference>
<reference evidence="1" key="1">
    <citation type="thesis" date="2020" institute="ProQuest LLC" country="789 East Eisenhower Parkway, Ann Arbor, MI, USA">
        <title>Comparative Genomics and Chromosome Evolution.</title>
        <authorList>
            <person name="Mudd A.B."/>
        </authorList>
    </citation>
    <scope>NUCLEOTIDE SEQUENCE</scope>
    <source>
        <strain evidence="1">237g6f4</strain>
        <tissue evidence="1">Blood</tissue>
    </source>
</reference>
<keyword evidence="2" id="KW-1185">Reference proteome</keyword>
<gene>
    <name evidence="1" type="ORF">GDO81_009424</name>
</gene>
<proteinExistence type="predicted"/>